<dbReference type="EMBL" id="JACSDY010000003">
    <property type="protein sequence ID" value="KAF7432092.1"/>
    <property type="molecule type" value="Genomic_DNA"/>
</dbReference>
<name>A0A834UDI6_VESPE</name>
<comment type="caution">
    <text evidence="1">The sequence shown here is derived from an EMBL/GenBank/DDBJ whole genome shotgun (WGS) entry which is preliminary data.</text>
</comment>
<dbReference type="AlphaFoldDB" id="A0A834UDI6"/>
<protein>
    <submittedName>
        <fullName evidence="1">Uncharacterized protein</fullName>
    </submittedName>
</protein>
<keyword evidence="2" id="KW-1185">Reference proteome</keyword>
<proteinExistence type="predicted"/>
<evidence type="ECO:0000313" key="2">
    <source>
        <dbReference type="Proteomes" id="UP000600918"/>
    </source>
</evidence>
<organism evidence="1 2">
    <name type="scientific">Vespula pensylvanica</name>
    <name type="common">Western yellow jacket</name>
    <name type="synonym">Wasp</name>
    <dbReference type="NCBI Taxonomy" id="30213"/>
    <lineage>
        <taxon>Eukaryota</taxon>
        <taxon>Metazoa</taxon>
        <taxon>Ecdysozoa</taxon>
        <taxon>Arthropoda</taxon>
        <taxon>Hexapoda</taxon>
        <taxon>Insecta</taxon>
        <taxon>Pterygota</taxon>
        <taxon>Neoptera</taxon>
        <taxon>Endopterygota</taxon>
        <taxon>Hymenoptera</taxon>
        <taxon>Apocrita</taxon>
        <taxon>Aculeata</taxon>
        <taxon>Vespoidea</taxon>
        <taxon>Vespidae</taxon>
        <taxon>Vespinae</taxon>
        <taxon>Vespula</taxon>
    </lineage>
</organism>
<accession>A0A834UDI6</accession>
<reference evidence="1" key="1">
    <citation type="journal article" date="2020" name="G3 (Bethesda)">
        <title>High-Quality Assemblies for Three Invasive Social Wasps from the &lt;i&gt;Vespula&lt;/i&gt; Genus.</title>
        <authorList>
            <person name="Harrop T.W.R."/>
            <person name="Guhlin J."/>
            <person name="McLaughlin G.M."/>
            <person name="Permina E."/>
            <person name="Stockwell P."/>
            <person name="Gilligan J."/>
            <person name="Le Lec M.F."/>
            <person name="Gruber M.A.M."/>
            <person name="Quinn O."/>
            <person name="Lovegrove M."/>
            <person name="Duncan E.J."/>
            <person name="Remnant E.J."/>
            <person name="Van Eeckhoven J."/>
            <person name="Graham B."/>
            <person name="Knapp R.A."/>
            <person name="Langford K.W."/>
            <person name="Kronenberg Z."/>
            <person name="Press M.O."/>
            <person name="Eacker S.M."/>
            <person name="Wilson-Rankin E.E."/>
            <person name="Purcell J."/>
            <person name="Lester P.J."/>
            <person name="Dearden P.K."/>
        </authorList>
    </citation>
    <scope>NUCLEOTIDE SEQUENCE</scope>
    <source>
        <strain evidence="1">Volc-1</strain>
    </source>
</reference>
<sequence length="118" mass="14014">MKELYPCSGCEWAGVPLKVPWIFALRMRRVDVKPRPFLVRSVVHWSHQRRFHLESETTWAIFFLPSFQQAFRQLAFRGVRSPINSREFASTKRKKIEDVRGFSFDLKPDILTYRLISA</sequence>
<gene>
    <name evidence="1" type="ORF">H0235_005016</name>
</gene>
<evidence type="ECO:0000313" key="1">
    <source>
        <dbReference type="EMBL" id="KAF7432092.1"/>
    </source>
</evidence>
<dbReference type="Proteomes" id="UP000600918">
    <property type="component" value="Unassembled WGS sequence"/>
</dbReference>